<comment type="caution">
    <text evidence="2">The sequence shown here is derived from an EMBL/GenBank/DDBJ whole genome shotgun (WGS) entry which is preliminary data.</text>
</comment>
<protein>
    <recommendedName>
        <fullName evidence="4">Zn(2)-C6 fungal-type domain-containing protein</fullName>
    </recommendedName>
</protein>
<evidence type="ECO:0000256" key="1">
    <source>
        <dbReference type="SAM" id="MobiDB-lite"/>
    </source>
</evidence>
<evidence type="ECO:0008006" key="4">
    <source>
        <dbReference type="Google" id="ProtNLM"/>
    </source>
</evidence>
<name>A0A4R0R7F5_9APHY</name>
<dbReference type="EMBL" id="RWJN01000760">
    <property type="protein sequence ID" value="TCD59759.1"/>
    <property type="molecule type" value="Genomic_DNA"/>
</dbReference>
<proteinExistence type="predicted"/>
<feature type="compositionally biased region" description="Polar residues" evidence="1">
    <location>
        <begin position="23"/>
        <end position="33"/>
    </location>
</feature>
<reference evidence="2 3" key="1">
    <citation type="submission" date="2018-11" db="EMBL/GenBank/DDBJ databases">
        <title>Genome assembly of Steccherinum ochraceum LE-BIN_3174, the white-rot fungus of the Steccherinaceae family (The Residual Polyporoid clade, Polyporales, Basidiomycota).</title>
        <authorList>
            <person name="Fedorova T.V."/>
            <person name="Glazunova O.A."/>
            <person name="Landesman E.O."/>
            <person name="Moiseenko K.V."/>
            <person name="Psurtseva N.V."/>
            <person name="Savinova O.S."/>
            <person name="Shakhova N.V."/>
            <person name="Tyazhelova T.V."/>
            <person name="Vasina D.V."/>
        </authorList>
    </citation>
    <scope>NUCLEOTIDE SEQUENCE [LARGE SCALE GENOMIC DNA]</scope>
    <source>
        <strain evidence="2 3">LE-BIN_3174</strain>
    </source>
</reference>
<sequence>MSSGQHTPVMKFGTPGNGKGRITGSSRSASVPVTTSAAVDVVRSTSAGPSAPSANLKWPLHLPHILACEGCKNVPEERYDCLQDAPGLPCERCRGRKVKCSLNKNSPGKTALPPEEAKVAAQEMQERYLQYQAQLSAG</sequence>
<feature type="region of interest" description="Disordered" evidence="1">
    <location>
        <begin position="1"/>
        <end position="33"/>
    </location>
</feature>
<dbReference type="Proteomes" id="UP000292702">
    <property type="component" value="Unassembled WGS sequence"/>
</dbReference>
<dbReference type="AlphaFoldDB" id="A0A4R0R7F5"/>
<accession>A0A4R0R7F5</accession>
<feature type="non-terminal residue" evidence="2">
    <location>
        <position position="138"/>
    </location>
</feature>
<keyword evidence="3" id="KW-1185">Reference proteome</keyword>
<evidence type="ECO:0000313" key="2">
    <source>
        <dbReference type="EMBL" id="TCD59759.1"/>
    </source>
</evidence>
<evidence type="ECO:0000313" key="3">
    <source>
        <dbReference type="Proteomes" id="UP000292702"/>
    </source>
</evidence>
<gene>
    <name evidence="2" type="ORF">EIP91_011569</name>
</gene>
<organism evidence="2 3">
    <name type="scientific">Steccherinum ochraceum</name>
    <dbReference type="NCBI Taxonomy" id="92696"/>
    <lineage>
        <taxon>Eukaryota</taxon>
        <taxon>Fungi</taxon>
        <taxon>Dikarya</taxon>
        <taxon>Basidiomycota</taxon>
        <taxon>Agaricomycotina</taxon>
        <taxon>Agaricomycetes</taxon>
        <taxon>Polyporales</taxon>
        <taxon>Steccherinaceae</taxon>
        <taxon>Steccherinum</taxon>
    </lineage>
</organism>